<dbReference type="Proteomes" id="UP000641206">
    <property type="component" value="Unassembled WGS sequence"/>
</dbReference>
<name>A0ABQ2P244_9BACI</name>
<sequence>MVKYRKKPVVIEAIQYNEDNKSECIDFIKGDWSNPLDGSVKLNQNGEFFIRTLEGLMKVSNSDYIIKGVKGEFYPCKPDIFESTYEKM</sequence>
<proteinExistence type="predicted"/>
<evidence type="ECO:0000313" key="2">
    <source>
        <dbReference type="Proteomes" id="UP000641206"/>
    </source>
</evidence>
<accession>A0ABQ2P244</accession>
<protein>
    <submittedName>
        <fullName evidence="1">Uncharacterized protein</fullName>
    </submittedName>
</protein>
<keyword evidence="2" id="KW-1185">Reference proteome</keyword>
<organism evidence="1 2">
    <name type="scientific">Oceanobacillus neutriphilus</name>
    <dbReference type="NCBI Taxonomy" id="531815"/>
    <lineage>
        <taxon>Bacteria</taxon>
        <taxon>Bacillati</taxon>
        <taxon>Bacillota</taxon>
        <taxon>Bacilli</taxon>
        <taxon>Bacillales</taxon>
        <taxon>Bacillaceae</taxon>
        <taxon>Oceanobacillus</taxon>
    </lineage>
</organism>
<dbReference type="EMBL" id="BMLW01000018">
    <property type="protein sequence ID" value="GGP16255.1"/>
    <property type="molecule type" value="Genomic_DNA"/>
</dbReference>
<comment type="caution">
    <text evidence="1">The sequence shown here is derived from an EMBL/GenBank/DDBJ whole genome shotgun (WGS) entry which is preliminary data.</text>
</comment>
<evidence type="ECO:0000313" key="1">
    <source>
        <dbReference type="EMBL" id="GGP16255.1"/>
    </source>
</evidence>
<reference evidence="2" key="1">
    <citation type="journal article" date="2019" name="Int. J. Syst. Evol. Microbiol.">
        <title>The Global Catalogue of Microorganisms (GCM) 10K type strain sequencing project: providing services to taxonomists for standard genome sequencing and annotation.</title>
        <authorList>
            <consortium name="The Broad Institute Genomics Platform"/>
            <consortium name="The Broad Institute Genome Sequencing Center for Infectious Disease"/>
            <person name="Wu L."/>
            <person name="Ma J."/>
        </authorList>
    </citation>
    <scope>NUCLEOTIDE SEQUENCE [LARGE SCALE GENOMIC DNA]</scope>
    <source>
        <strain evidence="2">CGMCC 1.7693</strain>
    </source>
</reference>
<gene>
    <name evidence="1" type="ORF">GCM10011346_47500</name>
</gene>
<dbReference type="RefSeq" id="WP_188737826.1">
    <property type="nucleotide sequence ID" value="NZ_BMLW01000018.1"/>
</dbReference>